<evidence type="ECO:0000313" key="2">
    <source>
        <dbReference type="Proteomes" id="UP001152888"/>
    </source>
</evidence>
<keyword evidence="2" id="KW-1185">Reference proteome</keyword>
<sequence length="67" mass="7614">MFGVLRASHLNFIDLWATDGTGVEMFRWNTEDIPEKILPGRSQFSCLFGFQKTLTMVSNEGETNDGR</sequence>
<dbReference type="AlphaFoldDB" id="A0A9P0M3S0"/>
<accession>A0A9P0M3S0</accession>
<dbReference type="Proteomes" id="UP001152888">
    <property type="component" value="Unassembled WGS sequence"/>
</dbReference>
<dbReference type="EMBL" id="CAKOFQ010007614">
    <property type="protein sequence ID" value="CAH2004972.1"/>
    <property type="molecule type" value="Genomic_DNA"/>
</dbReference>
<name>A0A9P0M3S0_ACAOB</name>
<reference evidence="1" key="1">
    <citation type="submission" date="2022-03" db="EMBL/GenBank/DDBJ databases">
        <authorList>
            <person name="Sayadi A."/>
        </authorList>
    </citation>
    <scope>NUCLEOTIDE SEQUENCE</scope>
</reference>
<organism evidence="1 2">
    <name type="scientific">Acanthoscelides obtectus</name>
    <name type="common">Bean weevil</name>
    <name type="synonym">Bruchus obtectus</name>
    <dbReference type="NCBI Taxonomy" id="200917"/>
    <lineage>
        <taxon>Eukaryota</taxon>
        <taxon>Metazoa</taxon>
        <taxon>Ecdysozoa</taxon>
        <taxon>Arthropoda</taxon>
        <taxon>Hexapoda</taxon>
        <taxon>Insecta</taxon>
        <taxon>Pterygota</taxon>
        <taxon>Neoptera</taxon>
        <taxon>Endopterygota</taxon>
        <taxon>Coleoptera</taxon>
        <taxon>Polyphaga</taxon>
        <taxon>Cucujiformia</taxon>
        <taxon>Chrysomeloidea</taxon>
        <taxon>Chrysomelidae</taxon>
        <taxon>Bruchinae</taxon>
        <taxon>Bruchini</taxon>
        <taxon>Acanthoscelides</taxon>
    </lineage>
</organism>
<evidence type="ECO:0000313" key="1">
    <source>
        <dbReference type="EMBL" id="CAH2004972.1"/>
    </source>
</evidence>
<comment type="caution">
    <text evidence="1">The sequence shown here is derived from an EMBL/GenBank/DDBJ whole genome shotgun (WGS) entry which is preliminary data.</text>
</comment>
<proteinExistence type="predicted"/>
<protein>
    <submittedName>
        <fullName evidence="1">Uncharacterized protein</fullName>
    </submittedName>
</protein>
<gene>
    <name evidence="1" type="ORF">ACAOBT_LOCUS28270</name>
</gene>